<dbReference type="HOGENOM" id="CLU_032900_2_0_10"/>
<evidence type="ECO:0000313" key="3">
    <source>
        <dbReference type="Proteomes" id="UP000003167"/>
    </source>
</evidence>
<keyword evidence="3" id="KW-1185">Reference proteome</keyword>
<gene>
    <name evidence="2" type="ORF">HMPREF9944_01790</name>
</gene>
<organism evidence="2 3">
    <name type="scientific">Segatella maculosa OT 289</name>
    <dbReference type="NCBI Taxonomy" id="999422"/>
    <lineage>
        <taxon>Bacteria</taxon>
        <taxon>Pseudomonadati</taxon>
        <taxon>Bacteroidota</taxon>
        <taxon>Bacteroidia</taxon>
        <taxon>Bacteroidales</taxon>
        <taxon>Prevotellaceae</taxon>
        <taxon>Segatella</taxon>
    </lineage>
</organism>
<evidence type="ECO:0000256" key="1">
    <source>
        <dbReference type="SAM" id="SignalP"/>
    </source>
</evidence>
<dbReference type="RefSeq" id="WP_008565792.1">
    <property type="nucleotide sequence ID" value="NZ_JH594505.1"/>
</dbReference>
<proteinExistence type="predicted"/>
<dbReference type="SMART" id="SM00028">
    <property type="entry name" value="TPR"/>
    <property type="match status" value="4"/>
</dbReference>
<feature type="chain" id="PRO_5003549978" description="Tetratricopeptide repeat protein" evidence="1">
    <location>
        <begin position="21"/>
        <end position="475"/>
    </location>
</feature>
<dbReference type="Gene3D" id="1.25.40.10">
    <property type="entry name" value="Tetratricopeptide repeat domain"/>
    <property type="match status" value="2"/>
</dbReference>
<dbReference type="STRING" id="999422.HMPREF9944_01790"/>
<feature type="signal peptide" evidence="1">
    <location>
        <begin position="1"/>
        <end position="20"/>
    </location>
</feature>
<dbReference type="InterPro" id="IPR019734">
    <property type="entry name" value="TPR_rpt"/>
</dbReference>
<evidence type="ECO:0008006" key="4">
    <source>
        <dbReference type="Google" id="ProtNLM"/>
    </source>
</evidence>
<sequence length="475" mass="54131">MYRIKLLIVVILIAASPVVAQNVMQSGKVDDMVSLINSNPGLAKTYVEKAIKADKENTDMIATIGSAYLKAGKIDEAEKYFLLSKKCYKISTKTINLGGDIALAKNNTDSAKYYYGRAMYFNKRDPEAYFKYAEVVKFTDMKDAISKLNFIKMLRPDLPVDGKIAELYYGAQNYTEAIARYESLPDSLMTEDELVHYAQSVLLSGNYEKALQVATRGNELHPHNTDLVRLMLYCNTDQEHYEAALENAKELLDMATDTTKIRYTDYLYYGYVLNGLGHPEEAIEKFELARAKAKNVPGIDKDIATAYQKIGDYDKAIKYTRDYLATITDSTYDRSRDLFQLGMLYWRKATSEKMGDDLTPEKIAVLKEAEAVFGEVSKLRPDSYVGYYWRAKANALMDPKYVRGLAKPYYQQALEILERDGGDNDYMIECYKQLSYYYYIKKVMPMAVSYAEKIIKLDPEDSYAKQLLSIAGTKK</sequence>
<dbReference type="SUPFAM" id="SSF48452">
    <property type="entry name" value="TPR-like"/>
    <property type="match status" value="3"/>
</dbReference>
<name>H1HNP6_9BACT</name>
<keyword evidence="1" id="KW-0732">Signal</keyword>
<accession>H1HNP6</accession>
<dbReference type="Pfam" id="PF13181">
    <property type="entry name" value="TPR_8"/>
    <property type="match status" value="1"/>
</dbReference>
<dbReference type="Proteomes" id="UP000003167">
    <property type="component" value="Unassembled WGS sequence"/>
</dbReference>
<dbReference type="PATRIC" id="fig|999422.3.peg.1883"/>
<dbReference type="AlphaFoldDB" id="H1HNP6"/>
<reference evidence="2 3" key="1">
    <citation type="submission" date="2011-12" db="EMBL/GenBank/DDBJ databases">
        <title>The Genome Sequence of Prevotella maculosa OT 289.</title>
        <authorList>
            <consortium name="The Broad Institute Genome Sequencing Platform"/>
            <person name="Earl A."/>
            <person name="Ward D."/>
            <person name="Feldgarden M."/>
            <person name="Gevers D."/>
            <person name="Izard J."/>
            <person name="Blanton J.M."/>
            <person name="Mathney J."/>
            <person name="Tanner A.C."/>
            <person name="Dewhirst F.E."/>
            <person name="Young S.K."/>
            <person name="Zeng Q."/>
            <person name="Gargeya S."/>
            <person name="Fitzgerald M."/>
            <person name="Haas B."/>
            <person name="Abouelleil A."/>
            <person name="Alvarado L."/>
            <person name="Arachchi H.M."/>
            <person name="Berlin A."/>
            <person name="Chapman S.B."/>
            <person name="Gearin G."/>
            <person name="Goldberg J."/>
            <person name="Griggs A."/>
            <person name="Gujja S."/>
            <person name="Hansen M."/>
            <person name="Heiman D."/>
            <person name="Howarth C."/>
            <person name="Larimer J."/>
            <person name="Lui A."/>
            <person name="MacDonald P.J.P."/>
            <person name="McCowen C."/>
            <person name="Montmayeur A."/>
            <person name="Murphy C."/>
            <person name="Neiman D."/>
            <person name="Pearson M."/>
            <person name="Priest M."/>
            <person name="Roberts A."/>
            <person name="Saif S."/>
            <person name="Shea T."/>
            <person name="Sisk P."/>
            <person name="Stolte C."/>
            <person name="Sykes S."/>
            <person name="Wortman J."/>
            <person name="Nusbaum C."/>
            <person name="Birren B."/>
        </authorList>
    </citation>
    <scope>NUCLEOTIDE SEQUENCE [LARGE SCALE GENOMIC DNA]</scope>
    <source>
        <strain evidence="2 3">OT 289</strain>
    </source>
</reference>
<evidence type="ECO:0000313" key="2">
    <source>
        <dbReference type="EMBL" id="EHO68925.1"/>
    </source>
</evidence>
<dbReference type="EMBL" id="AGEK01000030">
    <property type="protein sequence ID" value="EHO68925.1"/>
    <property type="molecule type" value="Genomic_DNA"/>
</dbReference>
<comment type="caution">
    <text evidence="2">The sequence shown here is derived from an EMBL/GenBank/DDBJ whole genome shotgun (WGS) entry which is preliminary data.</text>
</comment>
<protein>
    <recommendedName>
        <fullName evidence="4">Tetratricopeptide repeat protein</fullName>
    </recommendedName>
</protein>
<dbReference type="PANTHER" id="PTHR12558:SF13">
    <property type="entry name" value="CELL DIVISION CYCLE PROTEIN 27 HOMOLOG"/>
    <property type="match status" value="1"/>
</dbReference>
<dbReference type="PANTHER" id="PTHR12558">
    <property type="entry name" value="CELL DIVISION CYCLE 16,23,27"/>
    <property type="match status" value="1"/>
</dbReference>
<dbReference type="InterPro" id="IPR011990">
    <property type="entry name" value="TPR-like_helical_dom_sf"/>
</dbReference>